<evidence type="ECO:0000313" key="1">
    <source>
        <dbReference type="EMBL" id="GAA4633321.1"/>
    </source>
</evidence>
<comment type="caution">
    <text evidence="1">The sequence shown here is derived from an EMBL/GenBank/DDBJ whole genome shotgun (WGS) entry which is preliminary data.</text>
</comment>
<organism evidence="1 2">
    <name type="scientific">Actinoallomurus vinaceus</name>
    <dbReference type="NCBI Taxonomy" id="1080074"/>
    <lineage>
        <taxon>Bacteria</taxon>
        <taxon>Bacillati</taxon>
        <taxon>Actinomycetota</taxon>
        <taxon>Actinomycetes</taxon>
        <taxon>Streptosporangiales</taxon>
        <taxon>Thermomonosporaceae</taxon>
        <taxon>Actinoallomurus</taxon>
    </lineage>
</organism>
<dbReference type="Proteomes" id="UP001501442">
    <property type="component" value="Unassembled WGS sequence"/>
</dbReference>
<name>A0ABP8ULB8_9ACTN</name>
<reference evidence="2" key="1">
    <citation type="journal article" date="2019" name="Int. J. Syst. Evol. Microbiol.">
        <title>The Global Catalogue of Microorganisms (GCM) 10K type strain sequencing project: providing services to taxonomists for standard genome sequencing and annotation.</title>
        <authorList>
            <consortium name="The Broad Institute Genomics Platform"/>
            <consortium name="The Broad Institute Genome Sequencing Center for Infectious Disease"/>
            <person name="Wu L."/>
            <person name="Ma J."/>
        </authorList>
    </citation>
    <scope>NUCLEOTIDE SEQUENCE [LARGE SCALE GENOMIC DNA]</scope>
    <source>
        <strain evidence="2">JCM 17939</strain>
    </source>
</reference>
<evidence type="ECO:0000313" key="2">
    <source>
        <dbReference type="Proteomes" id="UP001501442"/>
    </source>
</evidence>
<protein>
    <submittedName>
        <fullName evidence="1">Uncharacterized protein</fullName>
    </submittedName>
</protein>
<dbReference type="EMBL" id="BAABHK010000012">
    <property type="protein sequence ID" value="GAA4633321.1"/>
    <property type="molecule type" value="Genomic_DNA"/>
</dbReference>
<keyword evidence="2" id="KW-1185">Reference proteome</keyword>
<gene>
    <name evidence="1" type="ORF">GCM10023196_070410</name>
</gene>
<accession>A0ABP8ULB8</accession>
<sequence>MPISSWPTWAEALAVMNEEDRAAAERLRDRFAEAGELEPENAALSEILEDFPQLARFLVLRHIWPRLIDAWAVSGALERLPAGARLLETGTDRDDLVKVARSVAYDTAFGLLYMICFGRDDEAAEGSPGWAVMESTPEGELTGRQLDGLHEDLLSLDPSGREGADLIE</sequence>
<proteinExistence type="predicted"/>